<dbReference type="GO" id="GO:0016740">
    <property type="term" value="F:transferase activity"/>
    <property type="evidence" value="ECO:0007669"/>
    <property type="project" value="UniProtKB-KW"/>
</dbReference>
<dbReference type="OrthoDB" id="5636137at2"/>
<dbReference type="RefSeq" id="WP_075064929.1">
    <property type="nucleotide sequence ID" value="NZ_LKAJ02000001.1"/>
</dbReference>
<dbReference type="SUPFAM" id="SSF48403">
    <property type="entry name" value="Ankyrin repeat"/>
    <property type="match status" value="1"/>
</dbReference>
<evidence type="ECO:0000256" key="3">
    <source>
        <dbReference type="PROSITE-ProRule" id="PRU00023"/>
    </source>
</evidence>
<protein>
    <submittedName>
        <fullName evidence="6">Ankyrin repeat domain-containing protein</fullName>
    </submittedName>
    <submittedName>
        <fullName evidence="5">Phosphocholine transferase AnkX</fullName>
        <ecNumber evidence="5">2.7.1.-</ecNumber>
    </submittedName>
</protein>
<reference evidence="5" key="1">
    <citation type="submission" date="2015-09" db="EMBL/GenBank/DDBJ databases">
        <title>Draft Genome Sequences of Two Novel Amoeba-resistant Intranuclear Bacteria, Candidatus Berkiella cookevillensis and Candidatus Berkiella aquae.</title>
        <authorList>
            <person name="Mehari Y.T."/>
            <person name="Arivett B.A."/>
            <person name="Farone A.L."/>
            <person name="Gunderson J.H."/>
            <person name="Farone M.B."/>
        </authorList>
    </citation>
    <scope>NUCLEOTIDE SEQUENCE [LARGE SCALE GENOMIC DNA]</scope>
    <source>
        <strain evidence="5">HT99</strain>
    </source>
</reference>
<name>A0A0Q9YPN1_9GAMM</name>
<dbReference type="PATRIC" id="fig|1590043.3.peg.292"/>
<dbReference type="Proteomes" id="UP000051497">
    <property type="component" value="Unassembled WGS sequence"/>
</dbReference>
<dbReference type="AlphaFoldDB" id="A0A0Q9YPN1"/>
<feature type="compositionally biased region" description="Basic and acidic residues" evidence="4">
    <location>
        <begin position="670"/>
        <end position="680"/>
    </location>
</feature>
<accession>A0A0Q9YPN1</accession>
<evidence type="ECO:0000313" key="6">
    <source>
        <dbReference type="EMBL" id="MCS5711890.1"/>
    </source>
</evidence>
<feature type="region of interest" description="Disordered" evidence="4">
    <location>
        <begin position="599"/>
        <end position="689"/>
    </location>
</feature>
<dbReference type="PROSITE" id="PS50088">
    <property type="entry name" value="ANK_REPEAT"/>
    <property type="match status" value="2"/>
</dbReference>
<sequence length="715" mass="80100">MADITQRHLNTQLERYCQLNGGMYNHVHVCAPDEPIPANFDIDTIILQKQGRTLVAYWHENGHVVEKALRSKNTTSIEKMLPSSGVSQSRKLINKIIDKYECNIAPNASFIESNGNCNGWSFLYPYYVSTGREREFKALRKYISKWKGQYEFEQLPAELRGQYQNGNEVFQQLINDLVWFQHSPNKLQLLYGGPAKRKLSQDDRKKQYSMLKLPGIVISDICYYGDRGVGDPATIRDENVIRVMEFYAQWPDSWIDFTIHIGGDHTVSAYITKDGKFKYYDSNNKDADVKELSARECLAAMKAEYVPYNLEVKVKRINLHKFHGPMVADVLNDNFKFKEYDPETAKLLLKNAFKSNQIEFAEFLLRDYITIERSAEFINKNRILTDINAETDRHLIDLLVRYGADVNQPVSDGGWTPLHIACLSGNDSVVKTLRRHHVDVNVSDASGATPLHYAAKFGNSSMMKYLISHEGNLDVVDRNGFNLLHYAASGKNIKAMREILSAGKIDINAQDNQGNTAMHYAVKMGMTTETAQRLNQVEMIKLLRQYKASLSIVNHNHEKPIDSASNPAAKAALAERILIRRDGMENVNLLNLPRVAGDRVPVKKSRSSSSASTSYASSSGPSSPASVASSSGPSTGASASSSSSARSRPMLLGSIPPGVVAAQSQQFEQSTKKTEEKPKGEQSIAQSEIKTKVAFFEEKIREQAPQPSTSRPKKI</sequence>
<dbReference type="InterPro" id="IPR036770">
    <property type="entry name" value="Ankyrin_rpt-contain_sf"/>
</dbReference>
<proteinExistence type="predicted"/>
<dbReference type="EMBL" id="LKAJ01000001">
    <property type="protein sequence ID" value="KRG22749.1"/>
    <property type="molecule type" value="Genomic_DNA"/>
</dbReference>
<gene>
    <name evidence="5" type="primary">ankX_1</name>
    <name evidence="5" type="ORF">HT99x_00290</name>
    <name evidence="6" type="ORF">HT99x_010640</name>
</gene>
<dbReference type="PROSITE" id="PS50297">
    <property type="entry name" value="ANK_REP_REGION"/>
    <property type="match status" value="2"/>
</dbReference>
<evidence type="ECO:0000256" key="2">
    <source>
        <dbReference type="ARBA" id="ARBA00023043"/>
    </source>
</evidence>
<reference evidence="6" key="2">
    <citation type="journal article" date="2016" name="Genome Announc.">
        <title>Draft Genome Sequences of Two Novel Amoeba-Resistant Intranuclear Bacteria, 'Candidatus Berkiella cookevillensis' and 'Candidatus Berkiella aquae'.</title>
        <authorList>
            <person name="Mehari Y.T."/>
            <person name="Arivett B.A."/>
            <person name="Farone A.L."/>
            <person name="Gunderson J.H."/>
            <person name="Farone M.B."/>
        </authorList>
    </citation>
    <scope>NUCLEOTIDE SEQUENCE</scope>
    <source>
        <strain evidence="6">HT99</strain>
    </source>
</reference>
<dbReference type="Gene3D" id="1.25.40.20">
    <property type="entry name" value="Ankyrin repeat-containing domain"/>
    <property type="match status" value="2"/>
</dbReference>
<dbReference type="PANTHER" id="PTHR24198">
    <property type="entry name" value="ANKYRIN REPEAT AND PROTEIN KINASE DOMAIN-CONTAINING PROTEIN"/>
    <property type="match status" value="1"/>
</dbReference>
<dbReference type="STRING" id="295108.HT99x_00290"/>
<dbReference type="Pfam" id="PF12796">
    <property type="entry name" value="Ank_2"/>
    <property type="match status" value="1"/>
</dbReference>
<reference evidence="6" key="3">
    <citation type="submission" date="2021-06" db="EMBL/GenBank/DDBJ databases">
        <title>Genomic Description and Analysis of Intracellular Bacteria, Candidatus Berkiella cookevillensis and Candidatus Berkiella aquae.</title>
        <authorList>
            <person name="Kidane D.T."/>
            <person name="Mehari Y.T."/>
            <person name="Rice F.C."/>
            <person name="Arivett B.A."/>
            <person name="Farone A.L."/>
            <person name="Berk S.G."/>
            <person name="Farone M.B."/>
        </authorList>
    </citation>
    <scope>NUCLEOTIDE SEQUENCE</scope>
    <source>
        <strain evidence="6">HT99</strain>
    </source>
</reference>
<keyword evidence="1" id="KW-0677">Repeat</keyword>
<evidence type="ECO:0000256" key="1">
    <source>
        <dbReference type="ARBA" id="ARBA00022737"/>
    </source>
</evidence>
<dbReference type="InterPro" id="IPR002110">
    <property type="entry name" value="Ankyrin_rpt"/>
</dbReference>
<feature type="repeat" description="ANK" evidence="3">
    <location>
        <begin position="446"/>
        <end position="478"/>
    </location>
</feature>
<keyword evidence="5" id="KW-0808">Transferase</keyword>
<organism evidence="5">
    <name type="scientific">Candidatus Berkiella aquae</name>
    <dbReference type="NCBI Taxonomy" id="295108"/>
    <lineage>
        <taxon>Bacteria</taxon>
        <taxon>Pseudomonadati</taxon>
        <taxon>Pseudomonadota</taxon>
        <taxon>Gammaproteobacteria</taxon>
        <taxon>Candidatus Berkiellales</taxon>
        <taxon>Candidatus Berkiellaceae</taxon>
        <taxon>Candidatus Berkiella</taxon>
    </lineage>
</organism>
<dbReference type="SMART" id="SM00248">
    <property type="entry name" value="ANK"/>
    <property type="match status" value="5"/>
</dbReference>
<dbReference type="EC" id="2.7.1.-" evidence="5"/>
<feature type="repeat" description="ANK" evidence="3">
    <location>
        <begin position="413"/>
        <end position="445"/>
    </location>
</feature>
<evidence type="ECO:0000313" key="7">
    <source>
        <dbReference type="Proteomes" id="UP000051497"/>
    </source>
</evidence>
<evidence type="ECO:0000313" key="5">
    <source>
        <dbReference type="EMBL" id="KRG22749.1"/>
    </source>
</evidence>
<feature type="compositionally biased region" description="Low complexity" evidence="4">
    <location>
        <begin position="607"/>
        <end position="648"/>
    </location>
</feature>
<evidence type="ECO:0000256" key="4">
    <source>
        <dbReference type="SAM" id="MobiDB-lite"/>
    </source>
</evidence>
<keyword evidence="2 3" id="KW-0040">ANK repeat</keyword>
<comment type="caution">
    <text evidence="5">The sequence shown here is derived from an EMBL/GenBank/DDBJ whole genome shotgun (WGS) entry which is preliminary data.</text>
</comment>
<dbReference type="PANTHER" id="PTHR24198:SF165">
    <property type="entry name" value="ANKYRIN REPEAT-CONTAINING PROTEIN-RELATED"/>
    <property type="match status" value="1"/>
</dbReference>
<keyword evidence="7" id="KW-1185">Reference proteome</keyword>
<dbReference type="EMBL" id="LKAJ02000001">
    <property type="protein sequence ID" value="MCS5711890.1"/>
    <property type="molecule type" value="Genomic_DNA"/>
</dbReference>